<dbReference type="PANTHER" id="PTHR33824:SF7">
    <property type="entry name" value="POLYKETIDE CYCLASE_DEHYDRASE AND LIPID TRANSPORT SUPERFAMILY PROTEIN"/>
    <property type="match status" value="1"/>
</dbReference>
<dbReference type="SUPFAM" id="SSF55961">
    <property type="entry name" value="Bet v1-like"/>
    <property type="match status" value="1"/>
</dbReference>
<evidence type="ECO:0000256" key="1">
    <source>
        <dbReference type="SAM" id="MobiDB-lite"/>
    </source>
</evidence>
<feature type="compositionally biased region" description="Acidic residues" evidence="1">
    <location>
        <begin position="245"/>
        <end position="283"/>
    </location>
</feature>
<name>A0AB39YFG2_9ACTN</name>
<evidence type="ECO:0000313" key="2">
    <source>
        <dbReference type="EMBL" id="XDV68214.1"/>
    </source>
</evidence>
<feature type="region of interest" description="Disordered" evidence="1">
    <location>
        <begin position="219"/>
        <end position="289"/>
    </location>
</feature>
<dbReference type="AlphaFoldDB" id="A0AB39YFG2"/>
<dbReference type="Gene3D" id="3.30.530.20">
    <property type="match status" value="1"/>
</dbReference>
<reference evidence="2" key="1">
    <citation type="submission" date="2024-08" db="EMBL/GenBank/DDBJ databases">
        <authorList>
            <person name="Yu S.T."/>
        </authorList>
    </citation>
    <scope>NUCLEOTIDE SEQUENCE</scope>
    <source>
        <strain evidence="2">R33</strain>
    </source>
</reference>
<organism evidence="2">
    <name type="scientific">Streptomyces sp. R33</name>
    <dbReference type="NCBI Taxonomy" id="3238629"/>
    <lineage>
        <taxon>Bacteria</taxon>
        <taxon>Bacillati</taxon>
        <taxon>Actinomycetota</taxon>
        <taxon>Actinomycetes</taxon>
        <taxon>Kitasatosporales</taxon>
        <taxon>Streptomycetaceae</taxon>
        <taxon>Streptomyces</taxon>
    </lineage>
</organism>
<protein>
    <submittedName>
        <fullName evidence="2">Cyclase</fullName>
    </submittedName>
</protein>
<sequence length="289" mass="31869">MAEGVPARLGESPAADRLKEEWEGYLAAQAQRMLDGTGRALGRSVVVLKDVAEGNSPGLKAVALDGARRIVRGRSPVRAAFEVAASRLRDRGLRALRERVRSGASGRRPPTVVLASVDVGVPVKDAYDEWTHHRGVLRFVQGATEEVPDVRIAWTSEGDGAAVRGAVTFHELATDLTRILVTVEYHPHGLRERVGTACGARHRRVRRDLRDYARFLALEEEAPEGPRDELADDGAEESGQPEGFGEPDTDDTYDTYDEAYEEEDVDDFPLDDLPADEEEDEDDEGRRRT</sequence>
<dbReference type="InterPro" id="IPR023393">
    <property type="entry name" value="START-like_dom_sf"/>
</dbReference>
<dbReference type="EMBL" id="CP165727">
    <property type="protein sequence ID" value="XDV68214.1"/>
    <property type="molecule type" value="Genomic_DNA"/>
</dbReference>
<dbReference type="PANTHER" id="PTHR33824">
    <property type="entry name" value="POLYKETIDE CYCLASE/DEHYDRASE AND LIPID TRANSPORT SUPERFAMILY PROTEIN"/>
    <property type="match status" value="1"/>
</dbReference>
<gene>
    <name evidence="2" type="ORF">AB5J51_37425</name>
</gene>
<proteinExistence type="predicted"/>
<dbReference type="InterPro" id="IPR047137">
    <property type="entry name" value="ORF3"/>
</dbReference>
<accession>A0AB39YFG2</accession>
<dbReference type="RefSeq" id="WP_369779777.1">
    <property type="nucleotide sequence ID" value="NZ_CP165727.1"/>
</dbReference>